<dbReference type="RefSeq" id="WP_308986049.1">
    <property type="nucleotide sequence ID" value="NZ_JARXIC010000027.1"/>
</dbReference>
<gene>
    <name evidence="2" type="ORF">QEH59_14290</name>
</gene>
<keyword evidence="3" id="KW-1185">Reference proteome</keyword>
<name>A0ABU1ALJ1_9BACT</name>
<evidence type="ECO:0000313" key="3">
    <source>
        <dbReference type="Proteomes" id="UP001243717"/>
    </source>
</evidence>
<protein>
    <submittedName>
        <fullName evidence="2">Uncharacterized protein</fullName>
    </submittedName>
</protein>
<proteinExistence type="predicted"/>
<comment type="caution">
    <text evidence="2">The sequence shown here is derived from an EMBL/GenBank/DDBJ whole genome shotgun (WGS) entry which is preliminary data.</text>
</comment>
<evidence type="ECO:0000313" key="2">
    <source>
        <dbReference type="EMBL" id="MDQ8195599.1"/>
    </source>
</evidence>
<accession>A0ABU1ALJ1</accession>
<feature type="region of interest" description="Disordered" evidence="1">
    <location>
        <begin position="163"/>
        <end position="189"/>
    </location>
</feature>
<dbReference type="EMBL" id="JARXIC010000027">
    <property type="protein sequence ID" value="MDQ8195599.1"/>
    <property type="molecule type" value="Genomic_DNA"/>
</dbReference>
<reference evidence="2 3" key="1">
    <citation type="submission" date="2023-04" db="EMBL/GenBank/DDBJ databases">
        <title>A novel bacteria isolated from coastal sediment.</title>
        <authorList>
            <person name="Liu X.-J."/>
            <person name="Du Z.-J."/>
        </authorList>
    </citation>
    <scope>NUCLEOTIDE SEQUENCE [LARGE SCALE GENOMIC DNA]</scope>
    <source>
        <strain evidence="2 3">SDUM461004</strain>
    </source>
</reference>
<dbReference type="Proteomes" id="UP001243717">
    <property type="component" value="Unassembled WGS sequence"/>
</dbReference>
<organism evidence="2 3">
    <name type="scientific">Thalassobacterium sedimentorum</name>
    <dbReference type="NCBI Taxonomy" id="3041258"/>
    <lineage>
        <taxon>Bacteria</taxon>
        <taxon>Pseudomonadati</taxon>
        <taxon>Verrucomicrobiota</taxon>
        <taxon>Opitutia</taxon>
        <taxon>Puniceicoccales</taxon>
        <taxon>Coraliomargaritaceae</taxon>
        <taxon>Thalassobacterium</taxon>
    </lineage>
</organism>
<evidence type="ECO:0000256" key="1">
    <source>
        <dbReference type="SAM" id="MobiDB-lite"/>
    </source>
</evidence>
<sequence length="202" mass="22575">MIISLNTLHFDSPLQQTGECILLTELILPRNGIARKVALKELRINRGHRSLARAPFYEKGIFKEKVDGLVGLKVSVTRPLKHSEWTQFARQLLSTGIESTSELLRSAWLSHAVLEDLMESGTDQLADRIAEDEPQFIASGGIDLDSEQLVSGPVTIPLRLNQRLRNSETAPGPKSREQRKISTQHYRKGSPIGELSMDLLLD</sequence>